<dbReference type="InterPro" id="IPR001451">
    <property type="entry name" value="Hexapep"/>
</dbReference>
<name>A0ABT5VQN7_9BACT</name>
<proteinExistence type="inferred from homology"/>
<evidence type="ECO:0000256" key="1">
    <source>
        <dbReference type="ARBA" id="ARBA00007274"/>
    </source>
</evidence>
<comment type="similarity">
    <text evidence="1">Belongs to the transferase hexapeptide repeat family.</text>
</comment>
<evidence type="ECO:0008006" key="7">
    <source>
        <dbReference type="Google" id="ProtNLM"/>
    </source>
</evidence>
<gene>
    <name evidence="5" type="ORF">L3049_05995</name>
</gene>
<keyword evidence="3" id="KW-0677">Repeat</keyword>
<dbReference type="PANTHER" id="PTHR23416">
    <property type="entry name" value="SIALIC ACID SYNTHASE-RELATED"/>
    <property type="match status" value="1"/>
</dbReference>
<dbReference type="InterPro" id="IPR018357">
    <property type="entry name" value="Hexapep_transf_CS"/>
</dbReference>
<reference evidence="5 6" key="1">
    <citation type="submission" date="2022-01" db="EMBL/GenBank/DDBJ databases">
        <title>Labilibaculum sp. nov, a marine bacterium isolated from Antarctica.</title>
        <authorList>
            <person name="Dai W."/>
        </authorList>
    </citation>
    <scope>NUCLEOTIDE SEQUENCE [LARGE SCALE GENOMIC DNA]</scope>
    <source>
        <strain evidence="5 6">DW002</strain>
    </source>
</reference>
<dbReference type="Pfam" id="PF00132">
    <property type="entry name" value="Hexapep"/>
    <property type="match status" value="1"/>
</dbReference>
<evidence type="ECO:0000313" key="6">
    <source>
        <dbReference type="Proteomes" id="UP001528920"/>
    </source>
</evidence>
<accession>A0ABT5VQN7</accession>
<keyword evidence="2" id="KW-0808">Transferase</keyword>
<sequence length="184" mass="20567">MSESNVDLSQYDHSFSLANKIGRLAWNICYWILFRPFNLGLFRTWRILLLRLFGAKVNSKANIYASAKIWAPWNLEMGEYACLGPQVDCYNQGHIKIGKHSIVSQKSYLCASSHDYNTLNFPLLPKPITIEDQVWIAADAFIGPGVIIGSGAVVGARSAVFKNVDAWDIVGGNPAKLIKKRSYE</sequence>
<evidence type="ECO:0000256" key="3">
    <source>
        <dbReference type="ARBA" id="ARBA00022737"/>
    </source>
</evidence>
<comment type="caution">
    <text evidence="5">The sequence shown here is derived from an EMBL/GenBank/DDBJ whole genome shotgun (WGS) entry which is preliminary data.</text>
</comment>
<evidence type="ECO:0000256" key="2">
    <source>
        <dbReference type="ARBA" id="ARBA00022679"/>
    </source>
</evidence>
<dbReference type="PROSITE" id="PS00101">
    <property type="entry name" value="HEXAPEP_TRANSFERASES"/>
    <property type="match status" value="1"/>
</dbReference>
<protein>
    <recommendedName>
        <fullName evidence="7">Colanic acid biosynthesis acetyltransferase</fullName>
    </recommendedName>
</protein>
<keyword evidence="6" id="KW-1185">Reference proteome</keyword>
<dbReference type="PANTHER" id="PTHR23416:SF23">
    <property type="entry name" value="ACETYLTRANSFERASE C18B11.09C-RELATED"/>
    <property type="match status" value="1"/>
</dbReference>
<evidence type="ECO:0000313" key="5">
    <source>
        <dbReference type="EMBL" id="MDE5417555.1"/>
    </source>
</evidence>
<dbReference type="RefSeq" id="WP_275108896.1">
    <property type="nucleotide sequence ID" value="NZ_JAKJSC010000001.1"/>
</dbReference>
<dbReference type="InterPro" id="IPR011004">
    <property type="entry name" value="Trimer_LpxA-like_sf"/>
</dbReference>
<dbReference type="InterPro" id="IPR051159">
    <property type="entry name" value="Hexapeptide_acetyltransf"/>
</dbReference>
<evidence type="ECO:0000256" key="4">
    <source>
        <dbReference type="ARBA" id="ARBA00023315"/>
    </source>
</evidence>
<organism evidence="5 6">
    <name type="scientific">Paralabilibaculum antarcticum</name>
    <dbReference type="NCBI Taxonomy" id="2912572"/>
    <lineage>
        <taxon>Bacteria</taxon>
        <taxon>Pseudomonadati</taxon>
        <taxon>Bacteroidota</taxon>
        <taxon>Bacteroidia</taxon>
        <taxon>Marinilabiliales</taxon>
        <taxon>Marinifilaceae</taxon>
        <taxon>Paralabilibaculum</taxon>
    </lineage>
</organism>
<keyword evidence="4" id="KW-0012">Acyltransferase</keyword>
<dbReference type="SUPFAM" id="SSF51161">
    <property type="entry name" value="Trimeric LpxA-like enzymes"/>
    <property type="match status" value="1"/>
</dbReference>
<dbReference type="CDD" id="cd05825">
    <property type="entry name" value="LbH_wcaF_like"/>
    <property type="match status" value="1"/>
</dbReference>
<dbReference type="Proteomes" id="UP001528920">
    <property type="component" value="Unassembled WGS sequence"/>
</dbReference>
<dbReference type="Gene3D" id="2.160.10.10">
    <property type="entry name" value="Hexapeptide repeat proteins"/>
    <property type="match status" value="1"/>
</dbReference>
<dbReference type="EMBL" id="JAKJSC010000001">
    <property type="protein sequence ID" value="MDE5417555.1"/>
    <property type="molecule type" value="Genomic_DNA"/>
</dbReference>